<name>A0A151SJD2_CAJCA</name>
<dbReference type="Proteomes" id="UP000075243">
    <property type="component" value="Chromosome 11"/>
</dbReference>
<dbReference type="Gramene" id="C.cajan_01082.t">
    <property type="protein sequence ID" value="C.cajan_01082.t.cds1"/>
    <property type="gene ID" value="C.cajan_01082"/>
</dbReference>
<evidence type="ECO:0000313" key="1">
    <source>
        <dbReference type="EMBL" id="KYP54910.1"/>
    </source>
</evidence>
<protein>
    <submittedName>
        <fullName evidence="1">Uncharacterized protein</fullName>
    </submittedName>
</protein>
<keyword evidence="2" id="KW-1185">Reference proteome</keyword>
<organism evidence="1 2">
    <name type="scientific">Cajanus cajan</name>
    <name type="common">Pigeon pea</name>
    <name type="synonym">Cajanus indicus</name>
    <dbReference type="NCBI Taxonomy" id="3821"/>
    <lineage>
        <taxon>Eukaryota</taxon>
        <taxon>Viridiplantae</taxon>
        <taxon>Streptophyta</taxon>
        <taxon>Embryophyta</taxon>
        <taxon>Tracheophyta</taxon>
        <taxon>Spermatophyta</taxon>
        <taxon>Magnoliopsida</taxon>
        <taxon>eudicotyledons</taxon>
        <taxon>Gunneridae</taxon>
        <taxon>Pentapetalae</taxon>
        <taxon>rosids</taxon>
        <taxon>fabids</taxon>
        <taxon>Fabales</taxon>
        <taxon>Fabaceae</taxon>
        <taxon>Papilionoideae</taxon>
        <taxon>50 kb inversion clade</taxon>
        <taxon>NPAAA clade</taxon>
        <taxon>indigoferoid/millettioid clade</taxon>
        <taxon>Phaseoleae</taxon>
        <taxon>Cajanus</taxon>
    </lineage>
</organism>
<proteinExistence type="predicted"/>
<gene>
    <name evidence="1" type="ORF">KK1_001110</name>
</gene>
<dbReference type="EMBL" id="CM003613">
    <property type="protein sequence ID" value="KYP54910.1"/>
    <property type="molecule type" value="Genomic_DNA"/>
</dbReference>
<sequence>MCNSDAVSWRVVWMATTWNIWRHRNRCIFEGHQFSYENIITNIMFSCWRWLSTLKKDFKYSFLQWCSNPGPCLCSEKV</sequence>
<dbReference type="AlphaFoldDB" id="A0A151SJD2"/>
<reference evidence="1 2" key="1">
    <citation type="journal article" date="2012" name="Nat. Biotechnol.">
        <title>Draft genome sequence of pigeonpea (Cajanus cajan), an orphan legume crop of resource-poor farmers.</title>
        <authorList>
            <person name="Varshney R.K."/>
            <person name="Chen W."/>
            <person name="Li Y."/>
            <person name="Bharti A.K."/>
            <person name="Saxena R.K."/>
            <person name="Schlueter J.A."/>
            <person name="Donoghue M.T."/>
            <person name="Azam S."/>
            <person name="Fan G."/>
            <person name="Whaley A.M."/>
            <person name="Farmer A.D."/>
            <person name="Sheridan J."/>
            <person name="Iwata A."/>
            <person name="Tuteja R."/>
            <person name="Penmetsa R.V."/>
            <person name="Wu W."/>
            <person name="Upadhyaya H.D."/>
            <person name="Yang S.P."/>
            <person name="Shah T."/>
            <person name="Saxena K.B."/>
            <person name="Michael T."/>
            <person name="McCombie W.R."/>
            <person name="Yang B."/>
            <person name="Zhang G."/>
            <person name="Yang H."/>
            <person name="Wang J."/>
            <person name="Spillane C."/>
            <person name="Cook D.R."/>
            <person name="May G.D."/>
            <person name="Xu X."/>
            <person name="Jackson S.A."/>
        </authorList>
    </citation>
    <scope>NUCLEOTIDE SEQUENCE [LARGE SCALE GENOMIC DNA]</scope>
    <source>
        <strain evidence="2">cv. Asha</strain>
    </source>
</reference>
<accession>A0A151SJD2</accession>
<evidence type="ECO:0000313" key="2">
    <source>
        <dbReference type="Proteomes" id="UP000075243"/>
    </source>
</evidence>